<dbReference type="EMBL" id="GL733290">
    <property type="protein sequence ID" value="EFX62952.1"/>
    <property type="molecule type" value="Genomic_DNA"/>
</dbReference>
<feature type="region of interest" description="Disordered" evidence="1">
    <location>
        <begin position="1"/>
        <end position="43"/>
    </location>
</feature>
<name>E9HZ78_DAPPU</name>
<sequence length="234" mass="26419">MSNTPENSPRKDNRAKRRKLFSGEEGTAAESHSSNEERAGRWERASKSVDVVEIECQTIRQKPFRQKGRIRFGKIAELLPNVPTDSAKVDSATTYEIKYKNTQEIPVTELVYLCLPSIKMAQTAEKVCIVCNSGFPGRVIQFVSCVDCKGPVHLTCIPGNKRGKGRIAELFITFKKKYMSYYISVLSKATYVLMNKNMRLFSISIQNVQLCQCLKSDSQNNTDGNEEWEGTVCK</sequence>
<organism evidence="2 3">
    <name type="scientific">Daphnia pulex</name>
    <name type="common">Water flea</name>
    <dbReference type="NCBI Taxonomy" id="6669"/>
    <lineage>
        <taxon>Eukaryota</taxon>
        <taxon>Metazoa</taxon>
        <taxon>Ecdysozoa</taxon>
        <taxon>Arthropoda</taxon>
        <taxon>Crustacea</taxon>
        <taxon>Branchiopoda</taxon>
        <taxon>Diplostraca</taxon>
        <taxon>Cladocera</taxon>
        <taxon>Anomopoda</taxon>
        <taxon>Daphniidae</taxon>
        <taxon>Daphnia</taxon>
    </lineage>
</organism>
<dbReference type="KEGG" id="dpx:DAPPUDRAFT_119689"/>
<reference evidence="2 3" key="1">
    <citation type="journal article" date="2011" name="Science">
        <title>The ecoresponsive genome of Daphnia pulex.</title>
        <authorList>
            <person name="Colbourne J.K."/>
            <person name="Pfrender M.E."/>
            <person name="Gilbert D."/>
            <person name="Thomas W.K."/>
            <person name="Tucker A."/>
            <person name="Oakley T.H."/>
            <person name="Tokishita S."/>
            <person name="Aerts A."/>
            <person name="Arnold G.J."/>
            <person name="Basu M.K."/>
            <person name="Bauer D.J."/>
            <person name="Caceres C.E."/>
            <person name="Carmel L."/>
            <person name="Casola C."/>
            <person name="Choi J.H."/>
            <person name="Detter J.C."/>
            <person name="Dong Q."/>
            <person name="Dusheyko S."/>
            <person name="Eads B.D."/>
            <person name="Frohlich T."/>
            <person name="Geiler-Samerotte K.A."/>
            <person name="Gerlach D."/>
            <person name="Hatcher P."/>
            <person name="Jogdeo S."/>
            <person name="Krijgsveld J."/>
            <person name="Kriventseva E.V."/>
            <person name="Kultz D."/>
            <person name="Laforsch C."/>
            <person name="Lindquist E."/>
            <person name="Lopez J."/>
            <person name="Manak J.R."/>
            <person name="Muller J."/>
            <person name="Pangilinan J."/>
            <person name="Patwardhan R.P."/>
            <person name="Pitluck S."/>
            <person name="Pritham E.J."/>
            <person name="Rechtsteiner A."/>
            <person name="Rho M."/>
            <person name="Rogozin I.B."/>
            <person name="Sakarya O."/>
            <person name="Salamov A."/>
            <person name="Schaack S."/>
            <person name="Shapiro H."/>
            <person name="Shiga Y."/>
            <person name="Skalitzky C."/>
            <person name="Smith Z."/>
            <person name="Souvorov A."/>
            <person name="Sung W."/>
            <person name="Tang Z."/>
            <person name="Tsuchiya D."/>
            <person name="Tu H."/>
            <person name="Vos H."/>
            <person name="Wang M."/>
            <person name="Wolf Y.I."/>
            <person name="Yamagata H."/>
            <person name="Yamada T."/>
            <person name="Ye Y."/>
            <person name="Shaw J.R."/>
            <person name="Andrews J."/>
            <person name="Crease T.J."/>
            <person name="Tang H."/>
            <person name="Lucas S.M."/>
            <person name="Robertson H.M."/>
            <person name="Bork P."/>
            <person name="Koonin E.V."/>
            <person name="Zdobnov E.M."/>
            <person name="Grigoriev I.V."/>
            <person name="Lynch M."/>
            <person name="Boore J.L."/>
        </authorList>
    </citation>
    <scope>NUCLEOTIDE SEQUENCE [LARGE SCALE GENOMIC DNA]</scope>
</reference>
<dbReference type="InterPro" id="IPR046349">
    <property type="entry name" value="C1-like_sf"/>
</dbReference>
<dbReference type="InParanoid" id="E9HZ78"/>
<protein>
    <submittedName>
        <fullName evidence="2">Uncharacterized protein</fullName>
    </submittedName>
</protein>
<proteinExistence type="predicted"/>
<evidence type="ECO:0000313" key="2">
    <source>
        <dbReference type="EMBL" id="EFX62952.1"/>
    </source>
</evidence>
<dbReference type="OrthoDB" id="6369849at2759"/>
<gene>
    <name evidence="2" type="ORF">DAPPUDRAFT_119689</name>
</gene>
<keyword evidence="3" id="KW-1185">Reference proteome</keyword>
<dbReference type="Proteomes" id="UP000000305">
    <property type="component" value="Unassembled WGS sequence"/>
</dbReference>
<dbReference type="AlphaFoldDB" id="E9HZ78"/>
<feature type="compositionally biased region" description="Basic and acidic residues" evidence="1">
    <location>
        <begin position="33"/>
        <end position="43"/>
    </location>
</feature>
<dbReference type="HOGENOM" id="CLU_1186080_0_0_1"/>
<accession>E9HZ78</accession>
<dbReference type="SUPFAM" id="SSF57889">
    <property type="entry name" value="Cysteine-rich domain"/>
    <property type="match status" value="1"/>
</dbReference>
<evidence type="ECO:0000313" key="3">
    <source>
        <dbReference type="Proteomes" id="UP000000305"/>
    </source>
</evidence>
<evidence type="ECO:0000256" key="1">
    <source>
        <dbReference type="SAM" id="MobiDB-lite"/>
    </source>
</evidence>